<evidence type="ECO:0000313" key="3">
    <source>
        <dbReference type="Proteomes" id="UP000823775"/>
    </source>
</evidence>
<feature type="compositionally biased region" description="Basic and acidic residues" evidence="1">
    <location>
        <begin position="55"/>
        <end position="67"/>
    </location>
</feature>
<dbReference type="EMBL" id="JACEIK010000390">
    <property type="protein sequence ID" value="MCD7456256.1"/>
    <property type="molecule type" value="Genomic_DNA"/>
</dbReference>
<sequence length="67" mass="7344">MIPKLSKRHTGSGKRRDMLNDIAADCGITLCVADETSQISQSTTEVNSENECAPGEDRDLNKAQKQH</sequence>
<evidence type="ECO:0000256" key="1">
    <source>
        <dbReference type="SAM" id="MobiDB-lite"/>
    </source>
</evidence>
<proteinExistence type="predicted"/>
<protein>
    <submittedName>
        <fullName evidence="2">Uncharacterized protein</fullName>
    </submittedName>
</protein>
<evidence type="ECO:0000313" key="2">
    <source>
        <dbReference type="EMBL" id="MCD7456256.1"/>
    </source>
</evidence>
<comment type="caution">
    <text evidence="2">The sequence shown here is derived from an EMBL/GenBank/DDBJ whole genome shotgun (WGS) entry which is preliminary data.</text>
</comment>
<name>A0ABS8SBM4_DATST</name>
<organism evidence="2 3">
    <name type="scientific">Datura stramonium</name>
    <name type="common">Jimsonweed</name>
    <name type="synonym">Common thornapple</name>
    <dbReference type="NCBI Taxonomy" id="4076"/>
    <lineage>
        <taxon>Eukaryota</taxon>
        <taxon>Viridiplantae</taxon>
        <taxon>Streptophyta</taxon>
        <taxon>Embryophyta</taxon>
        <taxon>Tracheophyta</taxon>
        <taxon>Spermatophyta</taxon>
        <taxon>Magnoliopsida</taxon>
        <taxon>eudicotyledons</taxon>
        <taxon>Gunneridae</taxon>
        <taxon>Pentapetalae</taxon>
        <taxon>asterids</taxon>
        <taxon>lamiids</taxon>
        <taxon>Solanales</taxon>
        <taxon>Solanaceae</taxon>
        <taxon>Solanoideae</taxon>
        <taxon>Datureae</taxon>
        <taxon>Datura</taxon>
    </lineage>
</organism>
<keyword evidence="3" id="KW-1185">Reference proteome</keyword>
<reference evidence="2 3" key="1">
    <citation type="journal article" date="2021" name="BMC Genomics">
        <title>Datura genome reveals duplications of psychoactive alkaloid biosynthetic genes and high mutation rate following tissue culture.</title>
        <authorList>
            <person name="Rajewski A."/>
            <person name="Carter-House D."/>
            <person name="Stajich J."/>
            <person name="Litt A."/>
        </authorList>
    </citation>
    <scope>NUCLEOTIDE SEQUENCE [LARGE SCALE GENOMIC DNA]</scope>
    <source>
        <strain evidence="2">AR-01</strain>
    </source>
</reference>
<feature type="region of interest" description="Disordered" evidence="1">
    <location>
        <begin position="38"/>
        <end position="67"/>
    </location>
</feature>
<dbReference type="Proteomes" id="UP000823775">
    <property type="component" value="Unassembled WGS sequence"/>
</dbReference>
<feature type="compositionally biased region" description="Polar residues" evidence="1">
    <location>
        <begin position="38"/>
        <end position="50"/>
    </location>
</feature>
<accession>A0ABS8SBM4</accession>
<gene>
    <name evidence="2" type="ORF">HAX54_031037</name>
</gene>